<evidence type="ECO:0000313" key="1">
    <source>
        <dbReference type="EMBL" id="KAG8014043.1"/>
    </source>
</evidence>
<evidence type="ECO:0000313" key="2">
    <source>
        <dbReference type="Proteomes" id="UP000805704"/>
    </source>
</evidence>
<proteinExistence type="predicted"/>
<dbReference type="EMBL" id="CM024798">
    <property type="protein sequence ID" value="KAG8014043.1"/>
    <property type="molecule type" value="Genomic_DNA"/>
</dbReference>
<reference evidence="1" key="1">
    <citation type="submission" date="2020-04" db="EMBL/GenBank/DDBJ databases">
        <title>A chromosome-scale assembly and high-density genetic map of the yellow drum (Nibea albiflora) genome.</title>
        <authorList>
            <person name="Xu D."/>
            <person name="Zhang W."/>
            <person name="Chen R."/>
            <person name="Tan P."/>
            <person name="Wang L."/>
            <person name="Song H."/>
            <person name="Tian L."/>
            <person name="Zhu Q."/>
            <person name="Wang B."/>
        </authorList>
    </citation>
    <scope>NUCLEOTIDE SEQUENCE</scope>
    <source>
        <strain evidence="1">ZJHYS-2018</strain>
    </source>
</reference>
<accession>A0ACB7FJ61</accession>
<gene>
    <name evidence="1" type="primary">ST3GAL3.2</name>
    <name evidence="1" type="ORF">GBF38_016325</name>
</gene>
<comment type="caution">
    <text evidence="1">The sequence shown here is derived from an EMBL/GenBank/DDBJ whole genome shotgun (WGS) entry which is preliminary data.</text>
</comment>
<protein>
    <submittedName>
        <fullName evidence="1">CMP-N-acetylneuraminate-beta-1</fullName>
    </submittedName>
</protein>
<name>A0ACB7FJ61_NIBAL</name>
<keyword evidence="2" id="KW-1185">Reference proteome</keyword>
<dbReference type="Proteomes" id="UP000805704">
    <property type="component" value="Chromosome 10"/>
</dbReference>
<organism evidence="1 2">
    <name type="scientific">Nibea albiflora</name>
    <name type="common">Yellow drum</name>
    <name type="synonym">Corvina albiflora</name>
    <dbReference type="NCBI Taxonomy" id="240163"/>
    <lineage>
        <taxon>Eukaryota</taxon>
        <taxon>Metazoa</taxon>
        <taxon>Chordata</taxon>
        <taxon>Craniata</taxon>
        <taxon>Vertebrata</taxon>
        <taxon>Euteleostomi</taxon>
        <taxon>Actinopterygii</taxon>
        <taxon>Neopterygii</taxon>
        <taxon>Teleostei</taxon>
        <taxon>Neoteleostei</taxon>
        <taxon>Acanthomorphata</taxon>
        <taxon>Eupercaria</taxon>
        <taxon>Sciaenidae</taxon>
        <taxon>Nibea</taxon>
    </lineage>
</organism>
<sequence>MKPTHKLLFILCPMLVLCFIYYSSGKLHLHVWGQKPQRIIDSILTTTKYYGLGDELDNLSCKRCIIVGNGGILSNKSLGSRIDDYDVVVRLNEAPVTGYGKDVGTKTTLRITYPEGAIQKPENYEKDSLFVFSAFKPLDFKWLRQMVFKEKLLAGGVIMPMSLLCFMPMTLTSRSRNSAVFVMKTTNAHFSVSRPSFLSTFLSISLPIRQRGTDGFWKSVAHYVPREPTEIRILNPYFIQEAAFQFIGLPFNNGLMGKGNIPTLGTVAITMALHNCDEVAVAGFGYDMNTPHAPLHYYETVKMSAIKEALLWVLLSLLPLVEGAHMNAGAAGVGSDSGHAVGLLGGQEERELPVTLPEVVEDEEQEDDSDPYSTWHPLNDPFVIDEVDDHPSSRWTGRSPRSSDPSEPQPKGSPKKKRKKKEKSKGKNRQPKQSSRDCRVEKKEMRVRDLGLGFDSDEIVLFKFCVGSCQSSRTNYDLALKALLENGSLPRRTSRKVSNHPCCRPDRYEPVSFMDAQTTWRTIPSLSAASCMCMG</sequence>